<organism evidence="10 11">
    <name type="scientific">Emiliania huxleyi (strain CCMP1516)</name>
    <dbReference type="NCBI Taxonomy" id="280463"/>
    <lineage>
        <taxon>Eukaryota</taxon>
        <taxon>Haptista</taxon>
        <taxon>Haptophyta</taxon>
        <taxon>Prymnesiophyceae</taxon>
        <taxon>Isochrysidales</taxon>
        <taxon>Noelaerhabdaceae</taxon>
        <taxon>Emiliania</taxon>
    </lineage>
</organism>
<dbReference type="PROSITE" id="PS50011">
    <property type="entry name" value="PROTEIN_KINASE_DOM"/>
    <property type="match status" value="1"/>
</dbReference>
<dbReference type="Gene3D" id="1.10.510.10">
    <property type="entry name" value="Transferase(Phosphotransferase) domain 1"/>
    <property type="match status" value="1"/>
</dbReference>
<dbReference type="AlphaFoldDB" id="A0A0D3JAQ6"/>
<dbReference type="InterPro" id="IPR050629">
    <property type="entry name" value="STE20/SPS1-PAK"/>
</dbReference>
<dbReference type="SUPFAM" id="SSF56112">
    <property type="entry name" value="Protein kinase-like (PK-like)"/>
    <property type="match status" value="1"/>
</dbReference>
<evidence type="ECO:0000256" key="8">
    <source>
        <dbReference type="ARBA" id="ARBA00048679"/>
    </source>
</evidence>
<keyword evidence="6" id="KW-0067">ATP-binding</keyword>
<evidence type="ECO:0000313" key="11">
    <source>
        <dbReference type="Proteomes" id="UP000013827"/>
    </source>
</evidence>
<dbReference type="HOGENOM" id="CLU_200100_0_0_1"/>
<evidence type="ECO:0000313" key="10">
    <source>
        <dbReference type="EnsemblProtists" id="EOD20591"/>
    </source>
</evidence>
<evidence type="ECO:0000256" key="4">
    <source>
        <dbReference type="ARBA" id="ARBA00022741"/>
    </source>
</evidence>
<keyword evidence="4" id="KW-0547">Nucleotide-binding</keyword>
<dbReference type="Pfam" id="PF00069">
    <property type="entry name" value="Pkinase"/>
    <property type="match status" value="1"/>
</dbReference>
<reference evidence="10" key="2">
    <citation type="submission" date="2024-10" db="UniProtKB">
        <authorList>
            <consortium name="EnsemblProtists"/>
        </authorList>
    </citation>
    <scope>IDENTIFICATION</scope>
</reference>
<proteinExistence type="inferred from homology"/>
<protein>
    <recommendedName>
        <fullName evidence="9">Protein kinase domain-containing protein</fullName>
    </recommendedName>
</protein>
<sequence>MGHGFSEPCVACVCQGVLRALDYMHVERKAIHRDIKSANVLLTSSGTVKLADLGVVAQVIS</sequence>
<dbReference type="STRING" id="2903.R1EC71"/>
<dbReference type="PANTHER" id="PTHR48012">
    <property type="entry name" value="STERILE20-LIKE KINASE, ISOFORM B-RELATED"/>
    <property type="match status" value="1"/>
</dbReference>
<dbReference type="eggNOG" id="KOG0576">
    <property type="taxonomic scope" value="Eukaryota"/>
</dbReference>
<dbReference type="InterPro" id="IPR000719">
    <property type="entry name" value="Prot_kinase_dom"/>
</dbReference>
<evidence type="ECO:0000256" key="1">
    <source>
        <dbReference type="ARBA" id="ARBA00008874"/>
    </source>
</evidence>
<keyword evidence="11" id="KW-1185">Reference proteome</keyword>
<comment type="catalytic activity">
    <reaction evidence="7">
        <text>L-threonyl-[protein] + ATP = O-phospho-L-threonyl-[protein] + ADP + H(+)</text>
        <dbReference type="Rhea" id="RHEA:46608"/>
        <dbReference type="Rhea" id="RHEA-COMP:11060"/>
        <dbReference type="Rhea" id="RHEA-COMP:11605"/>
        <dbReference type="ChEBI" id="CHEBI:15378"/>
        <dbReference type="ChEBI" id="CHEBI:30013"/>
        <dbReference type="ChEBI" id="CHEBI:30616"/>
        <dbReference type="ChEBI" id="CHEBI:61977"/>
        <dbReference type="ChEBI" id="CHEBI:456216"/>
        <dbReference type="EC" id="2.7.11.1"/>
    </reaction>
</comment>
<reference evidence="11" key="1">
    <citation type="journal article" date="2013" name="Nature">
        <title>Pan genome of the phytoplankton Emiliania underpins its global distribution.</title>
        <authorList>
            <person name="Read B.A."/>
            <person name="Kegel J."/>
            <person name="Klute M.J."/>
            <person name="Kuo A."/>
            <person name="Lefebvre S.C."/>
            <person name="Maumus F."/>
            <person name="Mayer C."/>
            <person name="Miller J."/>
            <person name="Monier A."/>
            <person name="Salamov A."/>
            <person name="Young J."/>
            <person name="Aguilar M."/>
            <person name="Claverie J.M."/>
            <person name="Frickenhaus S."/>
            <person name="Gonzalez K."/>
            <person name="Herman E.K."/>
            <person name="Lin Y.C."/>
            <person name="Napier J."/>
            <person name="Ogata H."/>
            <person name="Sarno A.F."/>
            <person name="Shmutz J."/>
            <person name="Schroeder D."/>
            <person name="de Vargas C."/>
            <person name="Verret F."/>
            <person name="von Dassow P."/>
            <person name="Valentin K."/>
            <person name="Van de Peer Y."/>
            <person name="Wheeler G."/>
            <person name="Dacks J.B."/>
            <person name="Delwiche C.F."/>
            <person name="Dyhrman S.T."/>
            <person name="Glockner G."/>
            <person name="John U."/>
            <person name="Richards T."/>
            <person name="Worden A.Z."/>
            <person name="Zhang X."/>
            <person name="Grigoriev I.V."/>
            <person name="Allen A.E."/>
            <person name="Bidle K."/>
            <person name="Borodovsky M."/>
            <person name="Bowler C."/>
            <person name="Brownlee C."/>
            <person name="Cock J.M."/>
            <person name="Elias M."/>
            <person name="Gladyshev V.N."/>
            <person name="Groth M."/>
            <person name="Guda C."/>
            <person name="Hadaegh A."/>
            <person name="Iglesias-Rodriguez M.D."/>
            <person name="Jenkins J."/>
            <person name="Jones B.M."/>
            <person name="Lawson T."/>
            <person name="Leese F."/>
            <person name="Lindquist E."/>
            <person name="Lobanov A."/>
            <person name="Lomsadze A."/>
            <person name="Malik S.B."/>
            <person name="Marsh M.E."/>
            <person name="Mackinder L."/>
            <person name="Mock T."/>
            <person name="Mueller-Roeber B."/>
            <person name="Pagarete A."/>
            <person name="Parker M."/>
            <person name="Probert I."/>
            <person name="Quesneville H."/>
            <person name="Raines C."/>
            <person name="Rensing S.A."/>
            <person name="Riano-Pachon D.M."/>
            <person name="Richier S."/>
            <person name="Rokitta S."/>
            <person name="Shiraiwa Y."/>
            <person name="Soanes D.M."/>
            <person name="van der Giezen M."/>
            <person name="Wahlund T.M."/>
            <person name="Williams B."/>
            <person name="Wilson W."/>
            <person name="Wolfe G."/>
            <person name="Wurch L.L."/>
        </authorList>
    </citation>
    <scope>NUCLEOTIDE SEQUENCE</scope>
</reference>
<name>A0A0D3JAQ6_EMIH1</name>
<dbReference type="PaxDb" id="2903-EOD20591"/>
<evidence type="ECO:0000256" key="7">
    <source>
        <dbReference type="ARBA" id="ARBA00047899"/>
    </source>
</evidence>
<evidence type="ECO:0000256" key="3">
    <source>
        <dbReference type="ARBA" id="ARBA00022679"/>
    </source>
</evidence>
<evidence type="ECO:0000256" key="2">
    <source>
        <dbReference type="ARBA" id="ARBA00022527"/>
    </source>
</evidence>
<keyword evidence="2" id="KW-0723">Serine/threonine-protein kinase</keyword>
<comment type="similarity">
    <text evidence="1">Belongs to the protein kinase superfamily. STE Ser/Thr protein kinase family. STE20 subfamily.</text>
</comment>
<keyword evidence="3" id="KW-0808">Transferase</keyword>
<feature type="domain" description="Protein kinase" evidence="9">
    <location>
        <begin position="1"/>
        <end position="61"/>
    </location>
</feature>
<accession>A0A0D3JAQ6</accession>
<dbReference type="InterPro" id="IPR011009">
    <property type="entry name" value="Kinase-like_dom_sf"/>
</dbReference>
<dbReference type="Proteomes" id="UP000013827">
    <property type="component" value="Unassembled WGS sequence"/>
</dbReference>
<dbReference type="GeneID" id="17266138"/>
<dbReference type="EnsemblProtists" id="EOD20591">
    <property type="protein sequence ID" value="EOD20591"/>
    <property type="gene ID" value="EMIHUDRAFT_65438"/>
</dbReference>
<dbReference type="GO" id="GO:0005524">
    <property type="term" value="F:ATP binding"/>
    <property type="evidence" value="ECO:0007669"/>
    <property type="project" value="UniProtKB-KW"/>
</dbReference>
<evidence type="ECO:0000256" key="5">
    <source>
        <dbReference type="ARBA" id="ARBA00022777"/>
    </source>
</evidence>
<dbReference type="KEGG" id="ehx:EMIHUDRAFT_65438"/>
<comment type="catalytic activity">
    <reaction evidence="8">
        <text>L-seryl-[protein] + ATP = O-phospho-L-seryl-[protein] + ADP + H(+)</text>
        <dbReference type="Rhea" id="RHEA:17989"/>
        <dbReference type="Rhea" id="RHEA-COMP:9863"/>
        <dbReference type="Rhea" id="RHEA-COMP:11604"/>
        <dbReference type="ChEBI" id="CHEBI:15378"/>
        <dbReference type="ChEBI" id="CHEBI:29999"/>
        <dbReference type="ChEBI" id="CHEBI:30616"/>
        <dbReference type="ChEBI" id="CHEBI:83421"/>
        <dbReference type="ChEBI" id="CHEBI:456216"/>
        <dbReference type="EC" id="2.7.11.1"/>
    </reaction>
</comment>
<dbReference type="GO" id="GO:0004674">
    <property type="term" value="F:protein serine/threonine kinase activity"/>
    <property type="evidence" value="ECO:0007669"/>
    <property type="project" value="UniProtKB-KW"/>
</dbReference>
<dbReference type="GO" id="GO:0005737">
    <property type="term" value="C:cytoplasm"/>
    <property type="evidence" value="ECO:0007669"/>
    <property type="project" value="TreeGrafter"/>
</dbReference>
<evidence type="ECO:0000256" key="6">
    <source>
        <dbReference type="ARBA" id="ARBA00022840"/>
    </source>
</evidence>
<dbReference type="PANTHER" id="PTHR48012:SF10">
    <property type="entry name" value="FI20177P1"/>
    <property type="match status" value="1"/>
</dbReference>
<keyword evidence="5" id="KW-0418">Kinase</keyword>
<evidence type="ECO:0000259" key="9">
    <source>
        <dbReference type="PROSITE" id="PS50011"/>
    </source>
</evidence>
<dbReference type="RefSeq" id="XP_005773020.1">
    <property type="nucleotide sequence ID" value="XM_005772963.1"/>
</dbReference>